<evidence type="ECO:0000313" key="4">
    <source>
        <dbReference type="EMBL" id="KAG5445178.1"/>
    </source>
</evidence>
<sequence>MREEVNVLSRFDLLCSIKEKAQCMKETVDRLAERTLFSEKEAGRIREYEEEMQCLLADRAFHLQQLQLIDYDIILLNATIRHARHDHQRAQTTTERLQRQCRELSSEISEGRVTLQLGPLANHDSAAQESTSTASNQMTISAAVDAGHVGSDLCTDPVTLEISVSDNQSQPVTNAPTPPGYGNRTHCSRACEVIPTTQAADSASSAVATSNSIGTGYFAERPLSSEHRDNEGPSNSRSTETVPDLDRTFYLAGSPGFANVRERFSADSASWSQFGCPSVHPSFHSSMDAHSIGQSPPMKTCQSCQQLIHRNAPICPLCKTKSRSRHPKRTKQKLTLHQSADPAFGLFSYPPSSLADS</sequence>
<evidence type="ECO:0000256" key="1">
    <source>
        <dbReference type="SAM" id="Coils"/>
    </source>
</evidence>
<evidence type="ECO:0000259" key="3">
    <source>
        <dbReference type="PROSITE" id="PS51896"/>
    </source>
</evidence>
<dbReference type="GO" id="GO:0045666">
    <property type="term" value="P:positive regulation of neuron differentiation"/>
    <property type="evidence" value="ECO:0007669"/>
    <property type="project" value="TreeGrafter"/>
</dbReference>
<accession>A0A8T1M875</accession>
<dbReference type="EMBL" id="NIRI02000056">
    <property type="protein sequence ID" value="KAG5445178.1"/>
    <property type="molecule type" value="Genomic_DNA"/>
</dbReference>
<feature type="domain" description="C4H2-type" evidence="3">
    <location>
        <begin position="293"/>
        <end position="335"/>
    </location>
</feature>
<proteinExistence type="predicted"/>
<gene>
    <name evidence="4" type="ORF">CSKR_103352</name>
</gene>
<evidence type="ECO:0000256" key="2">
    <source>
        <dbReference type="SAM" id="MobiDB-lite"/>
    </source>
</evidence>
<dbReference type="GO" id="GO:0005634">
    <property type="term" value="C:nucleus"/>
    <property type="evidence" value="ECO:0007669"/>
    <property type="project" value="TreeGrafter"/>
</dbReference>
<dbReference type="PROSITE" id="PS51896">
    <property type="entry name" value="ZF_C4H2"/>
    <property type="match status" value="1"/>
</dbReference>
<reference evidence="4 5" key="2">
    <citation type="journal article" date="2021" name="Genomics">
        <title>High-quality reference genome for Clonorchis sinensis.</title>
        <authorList>
            <person name="Young N.D."/>
            <person name="Stroehlein A.J."/>
            <person name="Kinkar L."/>
            <person name="Wang T."/>
            <person name="Sohn W.M."/>
            <person name="Chang B.C.H."/>
            <person name="Kaur P."/>
            <person name="Weisz D."/>
            <person name="Dudchenko O."/>
            <person name="Aiden E.L."/>
            <person name="Korhonen P.K."/>
            <person name="Gasser R.B."/>
        </authorList>
    </citation>
    <scope>NUCLEOTIDE SEQUENCE [LARGE SCALE GENOMIC DNA]</scope>
    <source>
        <strain evidence="4">Cs-k2</strain>
    </source>
</reference>
<dbReference type="PANTHER" id="PTHR31058:SF2">
    <property type="entry name" value="ZINC FINGER C4H2 DOMAIN-CONTAINING PROTEIN"/>
    <property type="match status" value="1"/>
</dbReference>
<feature type="coiled-coil region" evidence="1">
    <location>
        <begin position="38"/>
        <end position="107"/>
    </location>
</feature>
<protein>
    <submittedName>
        <fullName evidence="4">Zinc finger C4H2 domain-containing protein</fullName>
    </submittedName>
</protein>
<name>A0A8T1M875_CLOSI</name>
<feature type="compositionally biased region" description="Polar residues" evidence="2">
    <location>
        <begin position="232"/>
        <end position="241"/>
    </location>
</feature>
<dbReference type="InterPro" id="IPR018482">
    <property type="entry name" value="Znf-C4H2"/>
</dbReference>
<dbReference type="PANTHER" id="PTHR31058">
    <property type="entry name" value="ZINC FINGER C4H2 DOMAIN-CONTAINING PROTEIN"/>
    <property type="match status" value="1"/>
</dbReference>
<feature type="region of interest" description="Disordered" evidence="2">
    <location>
        <begin position="221"/>
        <end position="241"/>
    </location>
</feature>
<dbReference type="Proteomes" id="UP000286415">
    <property type="component" value="Unassembled WGS sequence"/>
</dbReference>
<keyword evidence="5" id="KW-1185">Reference proteome</keyword>
<reference evidence="4 5" key="1">
    <citation type="journal article" date="2018" name="Biotechnol. Adv.">
        <title>Improved genomic resources and new bioinformatic workflow for the carcinogenic parasite Clonorchis sinensis: Biotechnological implications.</title>
        <authorList>
            <person name="Wang D."/>
            <person name="Korhonen P.K."/>
            <person name="Gasser R.B."/>
            <person name="Young N.D."/>
        </authorList>
    </citation>
    <scope>NUCLEOTIDE SEQUENCE [LARGE SCALE GENOMIC DNA]</scope>
    <source>
        <strain evidence="4">Cs-k2</strain>
    </source>
</reference>
<dbReference type="AlphaFoldDB" id="A0A8T1M875"/>
<dbReference type="Pfam" id="PF10146">
    <property type="entry name" value="zf-C4H2"/>
    <property type="match status" value="1"/>
</dbReference>
<dbReference type="InterPro" id="IPR044069">
    <property type="entry name" value="ZF_C4H2"/>
</dbReference>
<keyword evidence="1" id="KW-0175">Coiled coil</keyword>
<dbReference type="OrthoDB" id="20865at2759"/>
<comment type="caution">
    <text evidence="4">The sequence shown here is derived from an EMBL/GenBank/DDBJ whole genome shotgun (WGS) entry which is preliminary data.</text>
</comment>
<organism evidence="4 5">
    <name type="scientific">Clonorchis sinensis</name>
    <name type="common">Chinese liver fluke</name>
    <dbReference type="NCBI Taxonomy" id="79923"/>
    <lineage>
        <taxon>Eukaryota</taxon>
        <taxon>Metazoa</taxon>
        <taxon>Spiralia</taxon>
        <taxon>Lophotrochozoa</taxon>
        <taxon>Platyhelminthes</taxon>
        <taxon>Trematoda</taxon>
        <taxon>Digenea</taxon>
        <taxon>Opisthorchiida</taxon>
        <taxon>Opisthorchiata</taxon>
        <taxon>Opisthorchiidae</taxon>
        <taxon>Clonorchis</taxon>
    </lineage>
</organism>
<evidence type="ECO:0000313" key="5">
    <source>
        <dbReference type="Proteomes" id="UP000286415"/>
    </source>
</evidence>